<dbReference type="PaxDb" id="7159-AAEL008927-PA"/>
<sequence length="75" mass="8496">CPGVLEGPPPLIQPAPTDTQTEKANRHKLCINLVTDFEHKRRQRTSKNKSTTQIKSLDKLETARTSPRLMARTPF</sequence>
<feature type="region of interest" description="Disordered" evidence="1">
    <location>
        <begin position="1"/>
        <end position="24"/>
    </location>
</feature>
<feature type="region of interest" description="Disordered" evidence="1">
    <location>
        <begin position="40"/>
        <end position="75"/>
    </location>
</feature>
<gene>
    <name evidence="2" type="ORF">AaeL_AAEL008927</name>
</gene>
<dbReference type="Proteomes" id="UP000682892">
    <property type="component" value="Chromosome 3"/>
</dbReference>
<feature type="non-terminal residue" evidence="2">
    <location>
        <position position="1"/>
    </location>
</feature>
<dbReference type="HOGENOM" id="CLU_2677986_0_0_1"/>
<reference evidence="2" key="3">
    <citation type="submission" date="2012-09" db="EMBL/GenBank/DDBJ databases">
        <authorList>
            <consortium name="VectorBase"/>
        </authorList>
    </citation>
    <scope>NUCLEOTIDE SEQUENCE</scope>
    <source>
        <strain evidence="2">Liverpool</strain>
    </source>
</reference>
<proteinExistence type="predicted"/>
<evidence type="ECO:0000313" key="3">
    <source>
        <dbReference type="Proteomes" id="UP000682892"/>
    </source>
</evidence>
<protein>
    <submittedName>
        <fullName evidence="2">AAEL008927-PA</fullName>
    </submittedName>
</protein>
<dbReference type="AlphaFoldDB" id="Q16XB3"/>
<name>Q16XB3_AEDAE</name>
<reference evidence="2" key="2">
    <citation type="journal article" date="2007" name="Science">
        <title>Genome sequence of Aedes aegypti, a major arbovirus vector.</title>
        <authorList>
            <person name="Nene V."/>
            <person name="Wortman J.R."/>
            <person name="Lawson D."/>
            <person name="Haas B."/>
            <person name="Kodira C."/>
            <person name="Tu Z.J."/>
            <person name="Loftus B."/>
            <person name="Xi Z."/>
            <person name="Megy K."/>
            <person name="Grabherr M."/>
            <person name="Ren Q."/>
            <person name="Zdobnov E.M."/>
            <person name="Lobo N.F."/>
            <person name="Campbell K.S."/>
            <person name="Brown S.E."/>
            <person name="Bonaldo M.F."/>
            <person name="Zhu J."/>
            <person name="Sinkins S.P."/>
            <person name="Hogenkamp D.G."/>
            <person name="Amedeo P."/>
            <person name="Arensburger P."/>
            <person name="Atkinson P.W."/>
            <person name="Bidwell S."/>
            <person name="Biedler J."/>
            <person name="Birney E."/>
            <person name="Bruggner R.V."/>
            <person name="Costas J."/>
            <person name="Coy M.R."/>
            <person name="Crabtree J."/>
            <person name="Crawford M."/>
            <person name="Debruyn B."/>
            <person name="Decaprio D."/>
            <person name="Eiglmeier K."/>
            <person name="Eisenstadt E."/>
            <person name="El-Dorry H."/>
            <person name="Gelbart W.M."/>
            <person name="Gomes S.L."/>
            <person name="Hammond M."/>
            <person name="Hannick L.I."/>
            <person name="Hogan J.R."/>
            <person name="Holmes M.H."/>
            <person name="Jaffe D."/>
            <person name="Johnston J.S."/>
            <person name="Kennedy R.C."/>
            <person name="Koo H."/>
            <person name="Kravitz S."/>
            <person name="Kriventseva E.V."/>
            <person name="Kulp D."/>
            <person name="Labutti K."/>
            <person name="Lee E."/>
            <person name="Li S."/>
            <person name="Lovin D.D."/>
            <person name="Mao C."/>
            <person name="Mauceli E."/>
            <person name="Menck C.F."/>
            <person name="Miller J.R."/>
            <person name="Montgomery P."/>
            <person name="Mori A."/>
            <person name="Nascimento A.L."/>
            <person name="Naveira H.F."/>
            <person name="Nusbaum C."/>
            <person name="O'leary S."/>
            <person name="Orvis J."/>
            <person name="Pertea M."/>
            <person name="Quesneville H."/>
            <person name="Reidenbach K.R."/>
            <person name="Rogers Y.H."/>
            <person name="Roth C.W."/>
            <person name="Schneider J.R."/>
            <person name="Schatz M."/>
            <person name="Shumway M."/>
            <person name="Stanke M."/>
            <person name="Stinson E.O."/>
            <person name="Tubio J.M."/>
            <person name="Vanzee J.P."/>
            <person name="Verjovski-Almeida S."/>
            <person name="Werner D."/>
            <person name="White O."/>
            <person name="Wyder S."/>
            <person name="Zeng Q."/>
            <person name="Zhao Q."/>
            <person name="Zhao Y."/>
            <person name="Hill C.A."/>
            <person name="Raikhel A.S."/>
            <person name="Soares M.B."/>
            <person name="Knudson D.L."/>
            <person name="Lee N.H."/>
            <person name="Galagan J."/>
            <person name="Salzberg S.L."/>
            <person name="Paulsen I.T."/>
            <person name="Dimopoulos G."/>
            <person name="Collins F.H."/>
            <person name="Birren B."/>
            <person name="Fraser-Liggett C.M."/>
            <person name="Severson D.W."/>
        </authorList>
    </citation>
    <scope>NUCLEOTIDE SEQUENCE [LARGE SCALE GENOMIC DNA]</scope>
    <source>
        <strain evidence="2">Liverpool</strain>
    </source>
</reference>
<reference evidence="2" key="1">
    <citation type="submission" date="2005-10" db="EMBL/GenBank/DDBJ databases">
        <authorList>
            <person name="Loftus B.J."/>
            <person name="Nene V.M."/>
            <person name="Hannick L.I."/>
            <person name="Bidwell S."/>
            <person name="Haas B."/>
            <person name="Amedeo P."/>
            <person name="Orvis J."/>
            <person name="Wortman J.R."/>
            <person name="White O.R."/>
            <person name="Salzberg S."/>
            <person name="Shumway M."/>
            <person name="Koo H."/>
            <person name="Zhao Y."/>
            <person name="Holmes M."/>
            <person name="Miller J."/>
            <person name="Schatz M."/>
            <person name="Pop M."/>
            <person name="Pai G."/>
            <person name="Utterback T."/>
            <person name="Rogers Y.-H."/>
            <person name="Kravitz S."/>
            <person name="Fraser C.M."/>
        </authorList>
    </citation>
    <scope>NUCLEOTIDE SEQUENCE</scope>
    <source>
        <strain evidence="2">Liverpool</strain>
    </source>
</reference>
<accession>Q16XB3</accession>
<organism evidence="2 3">
    <name type="scientific">Aedes aegypti</name>
    <name type="common">Yellowfever mosquito</name>
    <name type="synonym">Culex aegypti</name>
    <dbReference type="NCBI Taxonomy" id="7159"/>
    <lineage>
        <taxon>Eukaryota</taxon>
        <taxon>Metazoa</taxon>
        <taxon>Ecdysozoa</taxon>
        <taxon>Arthropoda</taxon>
        <taxon>Hexapoda</taxon>
        <taxon>Insecta</taxon>
        <taxon>Pterygota</taxon>
        <taxon>Neoptera</taxon>
        <taxon>Endopterygota</taxon>
        <taxon>Diptera</taxon>
        <taxon>Nematocera</taxon>
        <taxon>Culicoidea</taxon>
        <taxon>Culicidae</taxon>
        <taxon>Culicinae</taxon>
        <taxon>Aedini</taxon>
        <taxon>Aedes</taxon>
        <taxon>Stegomyia</taxon>
    </lineage>
</organism>
<dbReference type="EMBL" id="CH477543">
    <property type="protein sequence ID" value="EAT39261.1"/>
    <property type="molecule type" value="Genomic_DNA"/>
</dbReference>
<evidence type="ECO:0000313" key="2">
    <source>
        <dbReference type="EMBL" id="EAT39261.1"/>
    </source>
</evidence>
<evidence type="ECO:0000256" key="1">
    <source>
        <dbReference type="SAM" id="MobiDB-lite"/>
    </source>
</evidence>